<name>A0A4P7VNT2_9BACT</name>
<accession>A0A4P7VNT2</accession>
<dbReference type="GO" id="GO:0003677">
    <property type="term" value="F:DNA binding"/>
    <property type="evidence" value="ECO:0007669"/>
    <property type="project" value="UniProtKB-KW"/>
</dbReference>
<dbReference type="Pfam" id="PF13411">
    <property type="entry name" value="MerR_1"/>
    <property type="match status" value="1"/>
</dbReference>
<dbReference type="KEGG" id="mgod:E7746_07480"/>
<feature type="domain" description="HTH merR-type" evidence="2">
    <location>
        <begin position="8"/>
        <end position="78"/>
    </location>
</feature>
<keyword evidence="1" id="KW-0238">DNA-binding</keyword>
<dbReference type="SMART" id="SM00422">
    <property type="entry name" value="HTH_MERR"/>
    <property type="match status" value="1"/>
</dbReference>
<dbReference type="GO" id="GO:0003700">
    <property type="term" value="F:DNA-binding transcription factor activity"/>
    <property type="evidence" value="ECO:0007669"/>
    <property type="project" value="InterPro"/>
</dbReference>
<dbReference type="PANTHER" id="PTHR30204">
    <property type="entry name" value="REDOX-CYCLING DRUG-SENSING TRANSCRIPTIONAL ACTIVATOR SOXR"/>
    <property type="match status" value="1"/>
</dbReference>
<dbReference type="Gene3D" id="1.10.1660.10">
    <property type="match status" value="1"/>
</dbReference>
<dbReference type="PANTHER" id="PTHR30204:SF15">
    <property type="entry name" value="BLL5018 PROTEIN"/>
    <property type="match status" value="1"/>
</dbReference>
<dbReference type="PROSITE" id="PS50937">
    <property type="entry name" value="HTH_MERR_2"/>
    <property type="match status" value="1"/>
</dbReference>
<protein>
    <submittedName>
        <fullName evidence="3">MerR family transcriptional regulator</fullName>
    </submittedName>
</protein>
<dbReference type="InterPro" id="IPR047057">
    <property type="entry name" value="MerR_fam"/>
</dbReference>
<evidence type="ECO:0000259" key="2">
    <source>
        <dbReference type="PROSITE" id="PS50937"/>
    </source>
</evidence>
<dbReference type="InterPro" id="IPR009061">
    <property type="entry name" value="DNA-bd_dom_put_sf"/>
</dbReference>
<dbReference type="SUPFAM" id="SSF46955">
    <property type="entry name" value="Putative DNA-binding domain"/>
    <property type="match status" value="1"/>
</dbReference>
<dbReference type="AlphaFoldDB" id="A0A4P7VNT2"/>
<dbReference type="InterPro" id="IPR000551">
    <property type="entry name" value="MerR-type_HTH_dom"/>
</dbReference>
<gene>
    <name evidence="3" type="ORF">E7746_07480</name>
</gene>
<dbReference type="Proteomes" id="UP000297031">
    <property type="component" value="Chromosome"/>
</dbReference>
<keyword evidence="4" id="KW-1185">Reference proteome</keyword>
<evidence type="ECO:0000313" key="4">
    <source>
        <dbReference type="Proteomes" id="UP000297031"/>
    </source>
</evidence>
<evidence type="ECO:0000313" key="3">
    <source>
        <dbReference type="EMBL" id="QCD35741.1"/>
    </source>
</evidence>
<dbReference type="RefSeq" id="WP_123396897.1">
    <property type="nucleotide sequence ID" value="NZ_CANQMU010000017.1"/>
</dbReference>
<proteinExistence type="predicted"/>
<dbReference type="OrthoDB" id="9810140at2"/>
<dbReference type="EMBL" id="CP039393">
    <property type="protein sequence ID" value="QCD35741.1"/>
    <property type="molecule type" value="Genomic_DNA"/>
</dbReference>
<sequence>MDEIGKKYYKIREVAEMTGLPLSTLRYWESRFTIIKPKRNEHGTRFYTTSDVEKIRMVYFLVKEKGLKLEAAQEQLKNNHSGVSRHAAAIDRLKAIRAELQSMLDAMSRLR</sequence>
<reference evidence="3 4" key="1">
    <citation type="submission" date="2019-02" db="EMBL/GenBank/DDBJ databases">
        <title>Isolation and identification of novel species under the genus Muribaculum.</title>
        <authorList>
            <person name="Miyake S."/>
            <person name="Ding Y."/>
            <person name="Low A."/>
            <person name="Soh M."/>
            <person name="Seedorf H."/>
        </authorList>
    </citation>
    <scope>NUCLEOTIDE SEQUENCE [LARGE SCALE GENOMIC DNA]</scope>
    <source>
        <strain evidence="3 4">TLL-A4</strain>
    </source>
</reference>
<organism evidence="3 4">
    <name type="scientific">Muribaculum gordoncarteri</name>
    <dbReference type="NCBI Taxonomy" id="2530390"/>
    <lineage>
        <taxon>Bacteria</taxon>
        <taxon>Pseudomonadati</taxon>
        <taxon>Bacteroidota</taxon>
        <taxon>Bacteroidia</taxon>
        <taxon>Bacteroidales</taxon>
        <taxon>Muribaculaceae</taxon>
        <taxon>Muribaculum</taxon>
    </lineage>
</organism>
<evidence type="ECO:0000256" key="1">
    <source>
        <dbReference type="ARBA" id="ARBA00023125"/>
    </source>
</evidence>
<dbReference type="CDD" id="cd04765">
    <property type="entry name" value="HTH_MlrA-like_sg2"/>
    <property type="match status" value="1"/>
</dbReference>